<feature type="domain" description="HTH arsR-type" evidence="1">
    <location>
        <begin position="1"/>
        <end position="95"/>
    </location>
</feature>
<dbReference type="PROSITE" id="PS50987">
    <property type="entry name" value="HTH_ARSR_2"/>
    <property type="match status" value="1"/>
</dbReference>
<dbReference type="EMBL" id="CP015596">
    <property type="protein sequence ID" value="ANE80081.1"/>
    <property type="molecule type" value="Genomic_DNA"/>
</dbReference>
<dbReference type="PANTHER" id="PTHR38600:SF1">
    <property type="entry name" value="TRANSCRIPTIONAL REGULATORY PROTEIN"/>
    <property type="match status" value="1"/>
</dbReference>
<dbReference type="InterPro" id="IPR011991">
    <property type="entry name" value="ArsR-like_HTH"/>
</dbReference>
<dbReference type="KEGG" id="madi:A7U43_12810"/>
<dbReference type="Pfam" id="PF01022">
    <property type="entry name" value="HTH_5"/>
    <property type="match status" value="1"/>
</dbReference>
<gene>
    <name evidence="2" type="ORF">A7U43_12810</name>
</gene>
<dbReference type="InterPro" id="IPR036388">
    <property type="entry name" value="WH-like_DNA-bd_sf"/>
</dbReference>
<evidence type="ECO:0000313" key="3">
    <source>
        <dbReference type="Proteomes" id="UP000077143"/>
    </source>
</evidence>
<dbReference type="SMART" id="SM00418">
    <property type="entry name" value="HTH_ARSR"/>
    <property type="match status" value="1"/>
</dbReference>
<dbReference type="SUPFAM" id="SSF46785">
    <property type="entry name" value="Winged helix' DNA-binding domain"/>
    <property type="match status" value="1"/>
</dbReference>
<dbReference type="PANTHER" id="PTHR38600">
    <property type="entry name" value="TRANSCRIPTIONAL REGULATORY PROTEIN"/>
    <property type="match status" value="1"/>
</dbReference>
<dbReference type="InterPro" id="IPR036390">
    <property type="entry name" value="WH_DNA-bd_sf"/>
</dbReference>
<dbReference type="InterPro" id="IPR001845">
    <property type="entry name" value="HTH_ArsR_DNA-bd_dom"/>
</dbReference>
<dbReference type="AlphaFoldDB" id="A0A172UM22"/>
<proteinExistence type="predicted"/>
<dbReference type="NCBIfam" id="NF033788">
    <property type="entry name" value="HTH_metalloreg"/>
    <property type="match status" value="1"/>
</dbReference>
<evidence type="ECO:0000313" key="2">
    <source>
        <dbReference type="EMBL" id="ANE80081.1"/>
    </source>
</evidence>
<dbReference type="STRING" id="1682113.A7U43_12810"/>
<reference evidence="2 3" key="1">
    <citation type="submission" date="2016-05" db="EMBL/GenBank/DDBJ databases">
        <title>Complete genome sequence of a phthalic acid esters degrading Mycobacterium sp. YC-RL4.</title>
        <authorList>
            <person name="Ren L."/>
            <person name="Fan S."/>
            <person name="Ruth N."/>
            <person name="Jia Y."/>
            <person name="Wang J."/>
            <person name="Qiao C."/>
        </authorList>
    </citation>
    <scope>NUCLEOTIDE SEQUENCE [LARGE SCALE GENOMIC DNA]</scope>
    <source>
        <strain evidence="2 3">YC-RL4</strain>
    </source>
</reference>
<accession>A0A172UM22</accession>
<keyword evidence="3" id="KW-1185">Reference proteome</keyword>
<name>A0A172UM22_9MYCO</name>
<organism evidence="2 3">
    <name type="scientific">Mycobacterium adipatum</name>
    <dbReference type="NCBI Taxonomy" id="1682113"/>
    <lineage>
        <taxon>Bacteria</taxon>
        <taxon>Bacillati</taxon>
        <taxon>Actinomycetota</taxon>
        <taxon>Actinomycetes</taxon>
        <taxon>Mycobacteriales</taxon>
        <taxon>Mycobacteriaceae</taxon>
        <taxon>Mycobacterium</taxon>
    </lineage>
</organism>
<evidence type="ECO:0000259" key="1">
    <source>
        <dbReference type="PROSITE" id="PS50987"/>
    </source>
</evidence>
<dbReference type="CDD" id="cd00090">
    <property type="entry name" value="HTH_ARSR"/>
    <property type="match status" value="1"/>
</dbReference>
<dbReference type="PRINTS" id="PR00778">
    <property type="entry name" value="HTHARSR"/>
</dbReference>
<protein>
    <submittedName>
        <fullName evidence="2">Transcriptional regulator</fullName>
    </submittedName>
</protein>
<sequence>MALMVTSMQAAVFVALGEPSRLRIVDLLRAGPLPVGAIAEALGIRQPQVSKHLRVLGDSGIVSSQAQARQRIYQLEAAPFEDIGQWVASFERLWDDRLDSLGDFLNSITHEKKDDGP</sequence>
<dbReference type="Gene3D" id="1.10.10.10">
    <property type="entry name" value="Winged helix-like DNA-binding domain superfamily/Winged helix DNA-binding domain"/>
    <property type="match status" value="1"/>
</dbReference>
<dbReference type="Proteomes" id="UP000077143">
    <property type="component" value="Chromosome"/>
</dbReference>
<dbReference type="GO" id="GO:0003700">
    <property type="term" value="F:DNA-binding transcription factor activity"/>
    <property type="evidence" value="ECO:0007669"/>
    <property type="project" value="InterPro"/>
</dbReference>